<evidence type="ECO:0000313" key="3">
    <source>
        <dbReference type="Proteomes" id="UP000320531"/>
    </source>
</evidence>
<dbReference type="Gene3D" id="3.40.30.10">
    <property type="entry name" value="Glutaredoxin"/>
    <property type="match status" value="1"/>
</dbReference>
<evidence type="ECO:0000313" key="2">
    <source>
        <dbReference type="EMBL" id="TVU55963.1"/>
    </source>
</evidence>
<evidence type="ECO:0000259" key="1">
    <source>
        <dbReference type="Pfam" id="PF13462"/>
    </source>
</evidence>
<feature type="domain" description="Thioredoxin-like fold" evidence="1">
    <location>
        <begin position="76"/>
        <end position="236"/>
    </location>
</feature>
<dbReference type="AlphaFoldDB" id="A0A558GGF8"/>
<dbReference type="RefSeq" id="WP_070446100.1">
    <property type="nucleotide sequence ID" value="NZ_BAAAJC010000032.1"/>
</dbReference>
<sequence length="251" mass="27325">MSTVKDPNSKSNSGFVWGLAVLLVIIAVVIGYIVYQGRGAKTDELKDYPVEPVSMEMSFADNAVTLKAPDAPKDATEVDLYEDFSCPHCGDLAKETDGQMKDAIDAGELIVHVRTLNFLDGSPNGLESIKSNTGHSSKTAAAMEQVAKSGDATLYWNLRKYLMENQSKLANQWEMKDFADAAQILGADEATVKAIKEAKVGEGNPVVTSNYEKLEKETGSVSSPRIIKDGKDIPEDDKTSIMEWVNIVTEK</sequence>
<reference evidence="2 3" key="1">
    <citation type="submission" date="2019-07" db="EMBL/GenBank/DDBJ databases">
        <title>Draft genome of C. aurimucosum strain 14-2523.</title>
        <authorList>
            <person name="Pacheco L.G.C."/>
            <person name="Aguiar E.R.G.R."/>
            <person name="Navas J."/>
            <person name="Santos C.S."/>
            <person name="Rocha D.J.P.G."/>
        </authorList>
    </citation>
    <scope>NUCLEOTIDE SEQUENCE [LARGE SCALE GENOMIC DNA]</scope>
    <source>
        <strain evidence="2 3">14-2523</strain>
    </source>
</reference>
<organism evidence="2 3">
    <name type="scientific">Corynebacterium aurimucosum</name>
    <dbReference type="NCBI Taxonomy" id="169292"/>
    <lineage>
        <taxon>Bacteria</taxon>
        <taxon>Bacillati</taxon>
        <taxon>Actinomycetota</taxon>
        <taxon>Actinomycetes</taxon>
        <taxon>Mycobacteriales</taxon>
        <taxon>Corynebacteriaceae</taxon>
        <taxon>Corynebacterium</taxon>
    </lineage>
</organism>
<dbReference type="CDD" id="cd02972">
    <property type="entry name" value="DsbA_family"/>
    <property type="match status" value="1"/>
</dbReference>
<protein>
    <recommendedName>
        <fullName evidence="1">Thioredoxin-like fold domain-containing protein</fullName>
    </recommendedName>
</protein>
<dbReference type="Proteomes" id="UP000320531">
    <property type="component" value="Unassembled WGS sequence"/>
</dbReference>
<dbReference type="SUPFAM" id="SSF52833">
    <property type="entry name" value="Thioredoxin-like"/>
    <property type="match status" value="1"/>
</dbReference>
<gene>
    <name evidence="2" type="ORF">FQK23_11165</name>
</gene>
<dbReference type="EMBL" id="VMTY01000053">
    <property type="protein sequence ID" value="TVU55963.1"/>
    <property type="molecule type" value="Genomic_DNA"/>
</dbReference>
<dbReference type="InterPro" id="IPR012336">
    <property type="entry name" value="Thioredoxin-like_fold"/>
</dbReference>
<comment type="caution">
    <text evidence="2">The sequence shown here is derived from an EMBL/GenBank/DDBJ whole genome shotgun (WGS) entry which is preliminary data.</text>
</comment>
<dbReference type="Pfam" id="PF13462">
    <property type="entry name" value="Thioredoxin_4"/>
    <property type="match status" value="1"/>
</dbReference>
<name>A0A558GGF8_9CORY</name>
<proteinExistence type="predicted"/>
<accession>A0A558GGF8</accession>
<dbReference type="InterPro" id="IPR036249">
    <property type="entry name" value="Thioredoxin-like_sf"/>
</dbReference>